<feature type="compositionally biased region" description="Low complexity" evidence="1">
    <location>
        <begin position="116"/>
        <end position="130"/>
    </location>
</feature>
<feature type="compositionally biased region" description="Pro residues" evidence="1">
    <location>
        <begin position="236"/>
        <end position="254"/>
    </location>
</feature>
<proteinExistence type="predicted"/>
<feature type="region of interest" description="Disordered" evidence="1">
    <location>
        <begin position="1"/>
        <end position="24"/>
    </location>
</feature>
<dbReference type="RefSeq" id="WP_311638744.1">
    <property type="nucleotide sequence ID" value="NZ_JAVRES010000015.1"/>
</dbReference>
<accession>A0ABD5EUW6</accession>
<dbReference type="Proteomes" id="UP001183535">
    <property type="component" value="Unassembled WGS sequence"/>
</dbReference>
<evidence type="ECO:0000256" key="1">
    <source>
        <dbReference type="SAM" id="MobiDB-lite"/>
    </source>
</evidence>
<gene>
    <name evidence="2" type="ORF">RM877_25505</name>
</gene>
<comment type="caution">
    <text evidence="2">The sequence shown here is derived from an EMBL/GenBank/DDBJ whole genome shotgun (WGS) entry which is preliminary data.</text>
</comment>
<sequence>MTVRQPIAPSRSRSGPSGSGVGHVTERHHDHFTVVGNHLAQHPDLSLVAIGLATHIQSLPQGSPVGIKAIAARFPEGEIRIAAALRELEAHGYLARRKERLPSGRVVTRTFSYNKPRAATPNTPATAPTAVPEPRPDPGTVPVSVPAPAPTTAPGAPPVSAPRSPAADLLCGLRALDSRLLLSERDVLRLVPAVQEWLARGVPAGAVQRAVTAGLPDDPIRHPAGFLARRLAALLPPPLPATPRPPRPSGPPGSPAAARRDPLQNCPGCERAFRAPGPGRCRGCRAGGMAA</sequence>
<reference evidence="3" key="1">
    <citation type="submission" date="2023-07" db="EMBL/GenBank/DDBJ databases">
        <title>30 novel species of actinomycetes from the DSMZ collection.</title>
        <authorList>
            <person name="Nouioui I."/>
        </authorList>
    </citation>
    <scope>NUCLEOTIDE SEQUENCE [LARGE SCALE GENOMIC DNA]</scope>
    <source>
        <strain evidence="3">DSM 41981</strain>
    </source>
</reference>
<keyword evidence="3" id="KW-1185">Reference proteome</keyword>
<evidence type="ECO:0000313" key="3">
    <source>
        <dbReference type="Proteomes" id="UP001183535"/>
    </source>
</evidence>
<dbReference type="EMBL" id="JAVRES010000015">
    <property type="protein sequence ID" value="MDT0438048.1"/>
    <property type="molecule type" value="Genomic_DNA"/>
</dbReference>
<feature type="region of interest" description="Disordered" evidence="1">
    <location>
        <begin position="236"/>
        <end position="280"/>
    </location>
</feature>
<evidence type="ECO:0000313" key="2">
    <source>
        <dbReference type="EMBL" id="MDT0438048.1"/>
    </source>
</evidence>
<organism evidence="2 3">
    <name type="scientific">Streptomyces doudnae</name>
    <dbReference type="NCBI Taxonomy" id="3075536"/>
    <lineage>
        <taxon>Bacteria</taxon>
        <taxon>Bacillati</taxon>
        <taxon>Actinomycetota</taxon>
        <taxon>Actinomycetes</taxon>
        <taxon>Kitasatosporales</taxon>
        <taxon>Streptomycetaceae</taxon>
        <taxon>Streptomyces</taxon>
    </lineage>
</organism>
<protein>
    <submittedName>
        <fullName evidence="2">Helix-turn-helix domain-containing protein</fullName>
    </submittedName>
</protein>
<dbReference type="AlphaFoldDB" id="A0ABD5EUW6"/>
<name>A0ABD5EUW6_9ACTN</name>
<feature type="compositionally biased region" description="Pro residues" evidence="1">
    <location>
        <begin position="131"/>
        <end position="160"/>
    </location>
</feature>
<feature type="region of interest" description="Disordered" evidence="1">
    <location>
        <begin position="113"/>
        <end position="162"/>
    </location>
</feature>